<dbReference type="GO" id="GO:0000156">
    <property type="term" value="F:phosphorelay response regulator activity"/>
    <property type="evidence" value="ECO:0007669"/>
    <property type="project" value="TreeGrafter"/>
</dbReference>
<dbReference type="InterPro" id="IPR001789">
    <property type="entry name" value="Sig_transdc_resp-reg_receiver"/>
</dbReference>
<organism evidence="8 9">
    <name type="scientific">Vreelandella azerica</name>
    <dbReference type="NCBI Taxonomy" id="2732867"/>
    <lineage>
        <taxon>Bacteria</taxon>
        <taxon>Pseudomonadati</taxon>
        <taxon>Pseudomonadota</taxon>
        <taxon>Gammaproteobacteria</taxon>
        <taxon>Oceanospirillales</taxon>
        <taxon>Halomonadaceae</taxon>
        <taxon>Vreelandella</taxon>
    </lineage>
</organism>
<keyword evidence="1 4" id="KW-0597">Phosphoprotein</keyword>
<reference evidence="8 9" key="2">
    <citation type="submission" date="2020-06" db="EMBL/GenBank/DDBJ databases">
        <title>Halomonas songnenensis sp. nov., a moderately halophilic bacterium isolated from saline and alkaline soils.</title>
        <authorList>
            <person name="Jiang J."/>
            <person name="Pan Y."/>
        </authorList>
    </citation>
    <scope>NUCLEOTIDE SEQUENCE [LARGE SCALE GENOMIC DNA]</scope>
    <source>
        <strain evidence="8 9">TBZ9</strain>
    </source>
</reference>
<dbReference type="SMART" id="SM00862">
    <property type="entry name" value="Trans_reg_C"/>
    <property type="match status" value="1"/>
</dbReference>
<dbReference type="Gene3D" id="1.10.10.10">
    <property type="entry name" value="Winged helix-like DNA-binding domain superfamily/Winged helix DNA-binding domain"/>
    <property type="match status" value="1"/>
</dbReference>
<proteinExistence type="predicted"/>
<evidence type="ECO:0000256" key="4">
    <source>
        <dbReference type="PROSITE-ProRule" id="PRU00169"/>
    </source>
</evidence>
<dbReference type="InterPro" id="IPR016032">
    <property type="entry name" value="Sig_transdc_resp-reg_C-effctor"/>
</dbReference>
<dbReference type="Proteomes" id="UP000588806">
    <property type="component" value="Unassembled WGS sequence"/>
</dbReference>
<dbReference type="PROSITE" id="PS51755">
    <property type="entry name" value="OMPR_PHOB"/>
    <property type="match status" value="1"/>
</dbReference>
<dbReference type="SUPFAM" id="SSF46894">
    <property type="entry name" value="C-terminal effector domain of the bipartite response regulators"/>
    <property type="match status" value="1"/>
</dbReference>
<feature type="DNA-binding region" description="OmpR/PhoB-type" evidence="5">
    <location>
        <begin position="136"/>
        <end position="235"/>
    </location>
</feature>
<name>A0A7Y3TW54_9GAMM</name>
<dbReference type="PANTHER" id="PTHR48111:SF40">
    <property type="entry name" value="PHOSPHATE REGULON TRANSCRIPTIONAL REGULATORY PROTEIN PHOB"/>
    <property type="match status" value="1"/>
</dbReference>
<sequence>MRIAVVEDDTVVLERINKALLDGFEERGIQANITSFESGKDFIRIASRETFDLVFLDWHLPDGTGIGLLDWMKKYLEALPAVLMVTQRQEESDIIEALNAGADDFISKPFRPRELAARAFAAIRRRSLRTSATAQQNELEFGRIKLNSNREVAYVEGEEVALTRQEFRLAYLLLNQLGSPLSRSYLYEYVWGRSNDPNTRTLDVHIHRVRKKLKLTAENGWNLVSVYGYGYRLQTVDEPEAVIARKEG</sequence>
<dbReference type="Pfam" id="PF00486">
    <property type="entry name" value="Trans_reg_C"/>
    <property type="match status" value="1"/>
</dbReference>
<dbReference type="Gene3D" id="3.40.50.2300">
    <property type="match status" value="1"/>
</dbReference>
<evidence type="ECO:0000313" key="8">
    <source>
        <dbReference type="EMBL" id="NOG31352.1"/>
    </source>
</evidence>
<gene>
    <name evidence="8" type="ORF">HLB35_05480</name>
</gene>
<protein>
    <submittedName>
        <fullName evidence="8">Response regulator transcription factor</fullName>
    </submittedName>
</protein>
<evidence type="ECO:0000256" key="5">
    <source>
        <dbReference type="PROSITE-ProRule" id="PRU01091"/>
    </source>
</evidence>
<evidence type="ECO:0000256" key="3">
    <source>
        <dbReference type="ARBA" id="ARBA00023125"/>
    </source>
</evidence>
<dbReference type="CDD" id="cd17574">
    <property type="entry name" value="REC_OmpR"/>
    <property type="match status" value="1"/>
</dbReference>
<dbReference type="GO" id="GO:0006355">
    <property type="term" value="P:regulation of DNA-templated transcription"/>
    <property type="evidence" value="ECO:0007669"/>
    <property type="project" value="InterPro"/>
</dbReference>
<dbReference type="PROSITE" id="PS50110">
    <property type="entry name" value="RESPONSE_REGULATORY"/>
    <property type="match status" value="1"/>
</dbReference>
<dbReference type="RefSeq" id="WP_171701813.1">
    <property type="nucleotide sequence ID" value="NZ_JABFHI010000002.1"/>
</dbReference>
<dbReference type="GO" id="GO:0032993">
    <property type="term" value="C:protein-DNA complex"/>
    <property type="evidence" value="ECO:0007669"/>
    <property type="project" value="TreeGrafter"/>
</dbReference>
<dbReference type="GO" id="GO:0000976">
    <property type="term" value="F:transcription cis-regulatory region binding"/>
    <property type="evidence" value="ECO:0007669"/>
    <property type="project" value="TreeGrafter"/>
</dbReference>
<evidence type="ECO:0000313" key="9">
    <source>
        <dbReference type="Proteomes" id="UP000588806"/>
    </source>
</evidence>
<dbReference type="AlphaFoldDB" id="A0A7Y3TW54"/>
<dbReference type="SMART" id="SM00448">
    <property type="entry name" value="REC"/>
    <property type="match status" value="1"/>
</dbReference>
<keyword evidence="9" id="KW-1185">Reference proteome</keyword>
<dbReference type="Pfam" id="PF00072">
    <property type="entry name" value="Response_reg"/>
    <property type="match status" value="1"/>
</dbReference>
<feature type="domain" description="Response regulatory" evidence="6">
    <location>
        <begin position="2"/>
        <end position="123"/>
    </location>
</feature>
<comment type="caution">
    <text evidence="8">The sequence shown here is derived from an EMBL/GenBank/DDBJ whole genome shotgun (WGS) entry which is preliminary data.</text>
</comment>
<dbReference type="SUPFAM" id="SSF52172">
    <property type="entry name" value="CheY-like"/>
    <property type="match status" value="1"/>
</dbReference>
<evidence type="ECO:0000259" key="7">
    <source>
        <dbReference type="PROSITE" id="PS51755"/>
    </source>
</evidence>
<dbReference type="CDD" id="cd00383">
    <property type="entry name" value="trans_reg_C"/>
    <property type="match status" value="1"/>
</dbReference>
<dbReference type="InterPro" id="IPR036388">
    <property type="entry name" value="WH-like_DNA-bd_sf"/>
</dbReference>
<dbReference type="GO" id="GO:0005829">
    <property type="term" value="C:cytosol"/>
    <property type="evidence" value="ECO:0007669"/>
    <property type="project" value="TreeGrafter"/>
</dbReference>
<keyword evidence="3 5" id="KW-0238">DNA-binding</keyword>
<dbReference type="InterPro" id="IPR039420">
    <property type="entry name" value="WalR-like"/>
</dbReference>
<reference evidence="8 9" key="1">
    <citation type="submission" date="2020-05" db="EMBL/GenBank/DDBJ databases">
        <authorList>
            <person name="Ruan W."/>
            <person name="Jeon C.O."/>
            <person name="Chun B.H."/>
        </authorList>
    </citation>
    <scope>NUCLEOTIDE SEQUENCE [LARGE SCALE GENOMIC DNA]</scope>
    <source>
        <strain evidence="8 9">TBZ9</strain>
    </source>
</reference>
<evidence type="ECO:0000256" key="2">
    <source>
        <dbReference type="ARBA" id="ARBA00023012"/>
    </source>
</evidence>
<evidence type="ECO:0000259" key="6">
    <source>
        <dbReference type="PROSITE" id="PS50110"/>
    </source>
</evidence>
<dbReference type="EMBL" id="JABFHI010000002">
    <property type="protein sequence ID" value="NOG31352.1"/>
    <property type="molecule type" value="Genomic_DNA"/>
</dbReference>
<dbReference type="InterPro" id="IPR011006">
    <property type="entry name" value="CheY-like_superfamily"/>
</dbReference>
<evidence type="ECO:0000256" key="1">
    <source>
        <dbReference type="ARBA" id="ARBA00022553"/>
    </source>
</evidence>
<dbReference type="PANTHER" id="PTHR48111">
    <property type="entry name" value="REGULATOR OF RPOS"/>
    <property type="match status" value="1"/>
</dbReference>
<dbReference type="InterPro" id="IPR001867">
    <property type="entry name" value="OmpR/PhoB-type_DNA-bd"/>
</dbReference>
<keyword evidence="2" id="KW-0902">Two-component regulatory system</keyword>
<feature type="modified residue" description="4-aspartylphosphate" evidence="4">
    <location>
        <position position="57"/>
    </location>
</feature>
<feature type="domain" description="OmpR/PhoB-type" evidence="7">
    <location>
        <begin position="136"/>
        <end position="235"/>
    </location>
</feature>
<accession>A0A7Y3TW54</accession>